<dbReference type="PANTHER" id="PTHR34352:SF1">
    <property type="entry name" value="PROTEIN YHFA"/>
    <property type="match status" value="1"/>
</dbReference>
<evidence type="ECO:0000313" key="4">
    <source>
        <dbReference type="Proteomes" id="UP000264141"/>
    </source>
</evidence>
<reference evidence="1" key="1">
    <citation type="journal article" date="2015" name="Genome Announc.">
        <title>Draft Genome Sequences of Anaerolinea thermolimosa IMO-1, Bellilinea caldifistulae GOMI-1, Leptolinea tardivitalis YMTK-2, Levilinea saccharolytica KIBI-1, Longilinea arvoryzae KOME-1, Previously Described as Members of the Class Anaerolineae (Chloroflexi).</title>
        <authorList>
            <person name="Matsuura N."/>
            <person name="Tourlousse M.D."/>
            <person name="Ohashi A."/>
            <person name="Hugenholtz P."/>
            <person name="Sekiguchi Y."/>
        </authorList>
    </citation>
    <scope>NUCLEOTIDE SEQUENCE</scope>
    <source>
        <strain evidence="1">IMO-1</strain>
    </source>
</reference>
<dbReference type="RefSeq" id="WP_062196377.1">
    <property type="nucleotide sequence ID" value="NZ_DF967967.1"/>
</dbReference>
<dbReference type="Pfam" id="PF02566">
    <property type="entry name" value="OsmC"/>
    <property type="match status" value="1"/>
</dbReference>
<keyword evidence="3" id="KW-1185">Reference proteome</keyword>
<proteinExistence type="predicted"/>
<dbReference type="PANTHER" id="PTHR34352">
    <property type="entry name" value="PROTEIN YHFA"/>
    <property type="match status" value="1"/>
</dbReference>
<dbReference type="STRING" id="229919.GCA_001050195_03475"/>
<dbReference type="InterPro" id="IPR003718">
    <property type="entry name" value="OsmC/Ohr_fam"/>
</dbReference>
<gene>
    <name evidence="1" type="ORF">ATHL_03541</name>
    <name evidence="2" type="ORF">DEQ80_07615</name>
</gene>
<dbReference type="InterPro" id="IPR015946">
    <property type="entry name" value="KH_dom-like_a/b"/>
</dbReference>
<dbReference type="AlphaFoldDB" id="A0A3D1JGJ5"/>
<dbReference type="EMBL" id="DF967967">
    <property type="protein sequence ID" value="GAP08636.1"/>
    <property type="molecule type" value="Genomic_DNA"/>
</dbReference>
<accession>A0A3D1JGJ5</accession>
<evidence type="ECO:0000313" key="3">
    <source>
        <dbReference type="Proteomes" id="UP000253922"/>
    </source>
</evidence>
<evidence type="ECO:0000313" key="2">
    <source>
        <dbReference type="EMBL" id="HCE17710.1"/>
    </source>
</evidence>
<reference evidence="2 4" key="3">
    <citation type="journal article" date="2018" name="Nat. Biotechnol.">
        <title>A standardized bacterial taxonomy based on genome phylogeny substantially revises the tree of life.</title>
        <authorList>
            <person name="Parks D.H."/>
            <person name="Chuvochina M."/>
            <person name="Waite D.W."/>
            <person name="Rinke C."/>
            <person name="Skarshewski A."/>
            <person name="Chaumeil P.A."/>
            <person name="Hugenholtz P."/>
        </authorList>
    </citation>
    <scope>NUCLEOTIDE SEQUENCE [LARGE SCALE GENOMIC DNA]</scope>
    <source>
        <strain evidence="2">UBA8781</strain>
    </source>
</reference>
<dbReference type="Gene3D" id="3.30.300.20">
    <property type="match status" value="1"/>
</dbReference>
<reference evidence="3" key="2">
    <citation type="submission" date="2015-07" db="EMBL/GenBank/DDBJ databases">
        <title>Draft Genome Sequences of Anaerolinea thermolimosa IMO-1, Bellilinea caldifistulae GOMI-1, Leptolinea tardivitalis YMTK-2, Levilinea saccharolytica KIBI-1,Longilinea arvoryzae KOME-1, Previously Described as Members of the Anaerolineaceae (Chloroflexi).</title>
        <authorList>
            <person name="Sekiguchi Y."/>
            <person name="Ohashi A."/>
            <person name="Matsuura N."/>
            <person name="Tourlousse M.D."/>
        </authorList>
    </citation>
    <scope>NUCLEOTIDE SEQUENCE [LARGE SCALE GENOMIC DNA]</scope>
    <source>
        <strain evidence="3">IMO-1</strain>
    </source>
</reference>
<dbReference type="OrthoDB" id="9804010at2"/>
<sequence length="135" mass="14666">MGTATVRWIGGQTYVGIDSTQHLVTISTPAEGVGVKPSDLLLLAMGACPSVDVVEILRKKKITLSLLEVTVTSEQDADPPWTFRKFHLHFRLKGEGLTPKAAEQALHLAEEKYCSVSSTVKPTAQVSLSYEIIES</sequence>
<dbReference type="SUPFAM" id="SSF82784">
    <property type="entry name" value="OsmC-like"/>
    <property type="match status" value="1"/>
</dbReference>
<evidence type="ECO:0000313" key="1">
    <source>
        <dbReference type="EMBL" id="GAP08636.1"/>
    </source>
</evidence>
<organism evidence="2 4">
    <name type="scientific">Anaerolinea thermolimosa</name>
    <dbReference type="NCBI Taxonomy" id="229919"/>
    <lineage>
        <taxon>Bacteria</taxon>
        <taxon>Bacillati</taxon>
        <taxon>Chloroflexota</taxon>
        <taxon>Anaerolineae</taxon>
        <taxon>Anaerolineales</taxon>
        <taxon>Anaerolineaceae</taxon>
        <taxon>Anaerolinea</taxon>
    </lineage>
</organism>
<protein>
    <submittedName>
        <fullName evidence="2">OsmC family peroxiredoxin</fullName>
    </submittedName>
    <submittedName>
        <fullName evidence="1">Predicted redox protein, regulator of disulfide bond formation</fullName>
    </submittedName>
</protein>
<name>A0A3D1JGJ5_9CHLR</name>
<dbReference type="EMBL" id="DPBP01000030">
    <property type="protein sequence ID" value="HCE17710.1"/>
    <property type="molecule type" value="Genomic_DNA"/>
</dbReference>
<dbReference type="Proteomes" id="UP000253922">
    <property type="component" value="Unassembled WGS sequence"/>
</dbReference>
<dbReference type="Proteomes" id="UP000264141">
    <property type="component" value="Unassembled WGS sequence"/>
</dbReference>
<dbReference type="InterPro" id="IPR036102">
    <property type="entry name" value="OsmC/Ohrsf"/>
</dbReference>